<feature type="transmembrane region" description="Helical" evidence="1">
    <location>
        <begin position="60"/>
        <end position="80"/>
    </location>
</feature>
<keyword evidence="3" id="KW-1185">Reference proteome</keyword>
<keyword evidence="1" id="KW-0812">Transmembrane</keyword>
<keyword evidence="1" id="KW-1133">Transmembrane helix</keyword>
<reference evidence="2" key="1">
    <citation type="submission" date="2021-02" db="EMBL/GenBank/DDBJ databases">
        <authorList>
            <person name="Steward A R."/>
        </authorList>
    </citation>
    <scope>NUCLEOTIDE SEQUENCE</scope>
</reference>
<dbReference type="Proteomes" id="UP000663880">
    <property type="component" value="Unassembled WGS sequence"/>
</dbReference>
<keyword evidence="1" id="KW-0472">Membrane</keyword>
<protein>
    <submittedName>
        <fullName evidence="2">Uncharacterized protein</fullName>
    </submittedName>
</protein>
<proteinExistence type="predicted"/>
<organism evidence="2 3">
    <name type="scientific">Pieris macdunnoughi</name>
    <dbReference type="NCBI Taxonomy" id="345717"/>
    <lineage>
        <taxon>Eukaryota</taxon>
        <taxon>Metazoa</taxon>
        <taxon>Ecdysozoa</taxon>
        <taxon>Arthropoda</taxon>
        <taxon>Hexapoda</taxon>
        <taxon>Insecta</taxon>
        <taxon>Pterygota</taxon>
        <taxon>Neoptera</taxon>
        <taxon>Endopterygota</taxon>
        <taxon>Lepidoptera</taxon>
        <taxon>Glossata</taxon>
        <taxon>Ditrysia</taxon>
        <taxon>Papilionoidea</taxon>
        <taxon>Pieridae</taxon>
        <taxon>Pierinae</taxon>
        <taxon>Pieris</taxon>
    </lineage>
</organism>
<dbReference type="EMBL" id="CAJOBZ010000046">
    <property type="protein sequence ID" value="CAF4912097.1"/>
    <property type="molecule type" value="Genomic_DNA"/>
</dbReference>
<accession>A0A821VQ59</accession>
<dbReference type="OrthoDB" id="7427800at2759"/>
<gene>
    <name evidence="2" type="ORF">PMACD_LOCUS12228</name>
</gene>
<comment type="caution">
    <text evidence="2">The sequence shown here is derived from an EMBL/GenBank/DDBJ whole genome shotgun (WGS) entry which is preliminary data.</text>
</comment>
<name>A0A821VQ59_9NEOP</name>
<sequence>MEDLIRLTSCDDGRCCCLTPRTSVVLISIIGQVGCLLEIVSNYGSECITSPRHVDTLRNLLLTFFQMANMLLLLGSIVEYAWLLRVYLWYTLAFIVLGFVVSIAGFLYRYQHHGVWSLAFLVPEVTFLFVMYRCLPLVDTYRRRIEVIGN</sequence>
<evidence type="ECO:0000313" key="2">
    <source>
        <dbReference type="EMBL" id="CAF4912097.1"/>
    </source>
</evidence>
<evidence type="ECO:0000313" key="3">
    <source>
        <dbReference type="Proteomes" id="UP000663880"/>
    </source>
</evidence>
<feature type="transmembrane region" description="Helical" evidence="1">
    <location>
        <begin position="114"/>
        <end position="135"/>
    </location>
</feature>
<dbReference type="AlphaFoldDB" id="A0A821VQ59"/>
<evidence type="ECO:0000256" key="1">
    <source>
        <dbReference type="SAM" id="Phobius"/>
    </source>
</evidence>
<feature type="transmembrane region" description="Helical" evidence="1">
    <location>
        <begin position="87"/>
        <end position="108"/>
    </location>
</feature>